<organism evidence="2 3">
    <name type="scientific">Ordospora colligata OC4</name>
    <dbReference type="NCBI Taxonomy" id="1354746"/>
    <lineage>
        <taxon>Eukaryota</taxon>
        <taxon>Fungi</taxon>
        <taxon>Fungi incertae sedis</taxon>
        <taxon>Microsporidia</taxon>
        <taxon>Ordosporidae</taxon>
        <taxon>Ordospora</taxon>
    </lineage>
</organism>
<dbReference type="HOGENOM" id="CLU_063929_0_0_1"/>
<accession>A0A0B2UIC0</accession>
<dbReference type="AlphaFoldDB" id="A0A0B2UIC0"/>
<evidence type="ECO:0000313" key="3">
    <source>
        <dbReference type="Proteomes" id="UP000031056"/>
    </source>
</evidence>
<dbReference type="Proteomes" id="UP000031056">
    <property type="component" value="Unassembled WGS sequence"/>
</dbReference>
<dbReference type="OrthoDB" id="2190712at2759"/>
<reference evidence="2 3" key="1">
    <citation type="journal article" date="2014" name="MBio">
        <title>The Ordospora colligata genome; evolution of extreme reduction in microsporidia and host-to-parasite horizontal gene transfer.</title>
        <authorList>
            <person name="Pombert J.-F."/>
            <person name="Haag K.L."/>
            <person name="Beidas S."/>
            <person name="Ebert D."/>
            <person name="Keeling P.J."/>
        </authorList>
    </citation>
    <scope>NUCLEOTIDE SEQUENCE [LARGE SCALE GENOMIC DNA]</scope>
    <source>
        <strain evidence="2 3">OC4</strain>
    </source>
</reference>
<evidence type="ECO:0000256" key="1">
    <source>
        <dbReference type="SAM" id="MobiDB-lite"/>
    </source>
</evidence>
<keyword evidence="3" id="KW-1185">Reference proteome</keyword>
<feature type="region of interest" description="Disordered" evidence="1">
    <location>
        <begin position="40"/>
        <end position="61"/>
    </location>
</feature>
<dbReference type="EMBL" id="JOKQ01000009">
    <property type="protein sequence ID" value="KHN69108.1"/>
    <property type="molecule type" value="Genomic_DNA"/>
</dbReference>
<dbReference type="InParanoid" id="A0A0B2UIC0"/>
<protein>
    <submittedName>
        <fullName evidence="2">Uncharacterized protein</fullName>
    </submittedName>
</protein>
<feature type="region of interest" description="Disordered" evidence="1">
    <location>
        <begin position="1"/>
        <end position="23"/>
    </location>
</feature>
<evidence type="ECO:0000313" key="2">
    <source>
        <dbReference type="EMBL" id="KHN69108.1"/>
    </source>
</evidence>
<name>A0A0B2UIC0_9MICR</name>
<gene>
    <name evidence="2" type="ORF">M896_090320</name>
</gene>
<sequence>MVIKTDAEEDGLEMSYEYSSSDIQESLSSDILEYEKEYFAESMSESSDEKEAGAWEDSDDDEKLRKSYHGTASWLGEKKVRKQIEIQKKKLKFGYERHVFSCQCRIKLAKAHDDYLVLVDAYNSIYILKNFEICKVLRIEMFGASDFVFVEGGVLFSSLKYGGFKEVAFTGEVKDIKVRTTECIRKMISVDDGIYVIGEQIVLLNNNYGIVEQFDGRFRDVAVSTDALYCLGFNGDVVVMTRDLRPITKMNFEYKFDFKSIYFVNGKVVVGMSLGVKIFDRHMNLLNEAMNMKDEITGCIEYDGYILYGSDYSNSLKIVLPDLRSFDGFPFNSIRVSPMKALVSDGKSIIICYRKAVDVLRMKVE</sequence>
<comment type="caution">
    <text evidence="2">The sequence shown here is derived from an EMBL/GenBank/DDBJ whole genome shotgun (WGS) entry which is preliminary data.</text>
</comment>
<dbReference type="GeneID" id="26262246"/>
<dbReference type="RefSeq" id="XP_014563150.1">
    <property type="nucleotide sequence ID" value="XM_014707664.1"/>
</dbReference>
<dbReference type="VEuPathDB" id="MicrosporidiaDB:M896_090320"/>
<proteinExistence type="predicted"/>